<evidence type="ECO:0000259" key="4">
    <source>
        <dbReference type="PROSITE" id="PS50949"/>
    </source>
</evidence>
<keyword evidence="1" id="KW-0805">Transcription regulation</keyword>
<keyword evidence="3" id="KW-0804">Transcription</keyword>
<keyword evidence="2" id="KW-0238">DNA-binding</keyword>
<keyword evidence="6" id="KW-1185">Reference proteome</keyword>
<evidence type="ECO:0000313" key="5">
    <source>
        <dbReference type="EMBL" id="MBP3962191.1"/>
    </source>
</evidence>
<dbReference type="PANTHER" id="PTHR30146:SF109">
    <property type="entry name" value="HTH-TYPE TRANSCRIPTIONAL REGULATOR GALS"/>
    <property type="match status" value="1"/>
</dbReference>
<evidence type="ECO:0000256" key="1">
    <source>
        <dbReference type="ARBA" id="ARBA00023015"/>
    </source>
</evidence>
<reference evidence="5 6" key="1">
    <citation type="submission" date="2021-04" db="EMBL/GenBank/DDBJ databases">
        <title>Paenibacillus sp. DLE-14 whole genome sequence.</title>
        <authorList>
            <person name="Ham Y.J."/>
        </authorList>
    </citation>
    <scope>NUCLEOTIDE SEQUENCE [LARGE SCALE GENOMIC DNA]</scope>
    <source>
        <strain evidence="5 6">DLE-14</strain>
    </source>
</reference>
<protein>
    <submittedName>
        <fullName evidence="5">GntR family transcriptional regulator</fullName>
    </submittedName>
</protein>
<organism evidence="5 6">
    <name type="scientific">Paenibacillus lignilyticus</name>
    <dbReference type="NCBI Taxonomy" id="1172615"/>
    <lineage>
        <taxon>Bacteria</taxon>
        <taxon>Bacillati</taxon>
        <taxon>Bacillota</taxon>
        <taxon>Bacilli</taxon>
        <taxon>Bacillales</taxon>
        <taxon>Paenibacillaceae</taxon>
        <taxon>Paenibacillus</taxon>
    </lineage>
</organism>
<dbReference type="Pfam" id="PF00392">
    <property type="entry name" value="GntR"/>
    <property type="match status" value="1"/>
</dbReference>
<dbReference type="Proteomes" id="UP000673394">
    <property type="component" value="Unassembled WGS sequence"/>
</dbReference>
<proteinExistence type="predicted"/>
<dbReference type="PROSITE" id="PS50949">
    <property type="entry name" value="HTH_GNTR"/>
    <property type="match status" value="1"/>
</dbReference>
<dbReference type="Pfam" id="PF13377">
    <property type="entry name" value="Peripla_BP_3"/>
    <property type="match status" value="1"/>
</dbReference>
<name>A0ABS5C870_9BACL</name>
<dbReference type="InterPro" id="IPR000524">
    <property type="entry name" value="Tscrpt_reg_HTH_GntR"/>
</dbReference>
<evidence type="ECO:0000256" key="3">
    <source>
        <dbReference type="ARBA" id="ARBA00023163"/>
    </source>
</evidence>
<dbReference type="SUPFAM" id="SSF53822">
    <property type="entry name" value="Periplasmic binding protein-like I"/>
    <property type="match status" value="1"/>
</dbReference>
<dbReference type="InterPro" id="IPR036388">
    <property type="entry name" value="WH-like_DNA-bd_sf"/>
</dbReference>
<dbReference type="SUPFAM" id="SSF46785">
    <property type="entry name" value="Winged helix' DNA-binding domain"/>
    <property type="match status" value="1"/>
</dbReference>
<accession>A0ABS5C870</accession>
<dbReference type="Gene3D" id="1.10.10.10">
    <property type="entry name" value="Winged helix-like DNA-binding domain superfamily/Winged helix DNA-binding domain"/>
    <property type="match status" value="1"/>
</dbReference>
<dbReference type="PANTHER" id="PTHR30146">
    <property type="entry name" value="LACI-RELATED TRANSCRIPTIONAL REPRESSOR"/>
    <property type="match status" value="1"/>
</dbReference>
<dbReference type="InterPro" id="IPR028082">
    <property type="entry name" value="Peripla_BP_I"/>
</dbReference>
<gene>
    <name evidence="5" type="ORF">I8J30_05660</name>
</gene>
<dbReference type="InterPro" id="IPR046335">
    <property type="entry name" value="LacI/GalR-like_sensor"/>
</dbReference>
<evidence type="ECO:0000256" key="2">
    <source>
        <dbReference type="ARBA" id="ARBA00023125"/>
    </source>
</evidence>
<dbReference type="CDD" id="cd06267">
    <property type="entry name" value="PBP1_LacI_sugar_binding-like"/>
    <property type="match status" value="1"/>
</dbReference>
<dbReference type="EMBL" id="JAGKSP010000002">
    <property type="protein sequence ID" value="MBP3962191.1"/>
    <property type="molecule type" value="Genomic_DNA"/>
</dbReference>
<evidence type="ECO:0000313" key="6">
    <source>
        <dbReference type="Proteomes" id="UP000673394"/>
    </source>
</evidence>
<dbReference type="Gene3D" id="3.40.50.2300">
    <property type="match status" value="2"/>
</dbReference>
<feature type="domain" description="HTH gntR-type" evidence="4">
    <location>
        <begin position="8"/>
        <end position="76"/>
    </location>
</feature>
<dbReference type="CDD" id="cd07377">
    <property type="entry name" value="WHTH_GntR"/>
    <property type="match status" value="1"/>
</dbReference>
<dbReference type="SMART" id="SM00345">
    <property type="entry name" value="HTH_GNTR"/>
    <property type="match status" value="1"/>
</dbReference>
<comment type="caution">
    <text evidence="5">The sequence shown here is derived from an EMBL/GenBank/DDBJ whole genome shotgun (WGS) entry which is preliminary data.</text>
</comment>
<dbReference type="InterPro" id="IPR036390">
    <property type="entry name" value="WH_DNA-bd_sf"/>
</dbReference>
<sequence length="379" mass="43093">MFLRGKRKHVYQHIIEDLKRQIAEGKIRHDEPLPTQIELARMYNTSEITSRRALAELANEGIISRTRGKGSFLKQETERTAFNGLQQRAELSQIYFVYNNEIASAYHHRFFSDLLTGIKEECELHGIPFYIWGMDDEFQMPEGDDIGIILHPHLKNGNEMPLDLLRQWKEEGKRLVTVHFYYPHLQIPYVIVDNFVGGYLATEHLLSLGHERIGIILTGKSPVEMNQEFALRLQGYKLALTQHRVAFDLELVCVLDGERESEQMGAEGLNRLMSLEQRPTAIFATSDSKAIGAIKAAGKRGLLVPDDVSIIGYDDILVSQFTIPSLTTINQNTLLLGKRAAQILLFERKSEQMRDEIVPQLIIRSSTGEAKTASPEYST</sequence>